<proteinExistence type="predicted"/>
<comment type="caution">
    <text evidence="2">The sequence shown here is derived from an EMBL/GenBank/DDBJ whole genome shotgun (WGS) entry which is preliminary data.</text>
</comment>
<accession>A0ABR1DZU8</accession>
<protein>
    <submittedName>
        <fullName evidence="2">Uncharacterized protein</fullName>
    </submittedName>
</protein>
<keyword evidence="3" id="KW-1185">Reference proteome</keyword>
<name>A0ABR1DZU8_NECAM</name>
<dbReference type="Proteomes" id="UP001303046">
    <property type="component" value="Unassembled WGS sequence"/>
</dbReference>
<evidence type="ECO:0000256" key="1">
    <source>
        <dbReference type="SAM" id="MobiDB-lite"/>
    </source>
</evidence>
<dbReference type="EMBL" id="JAVFWL010000005">
    <property type="protein sequence ID" value="KAK6755982.1"/>
    <property type="molecule type" value="Genomic_DNA"/>
</dbReference>
<evidence type="ECO:0000313" key="3">
    <source>
        <dbReference type="Proteomes" id="UP001303046"/>
    </source>
</evidence>
<gene>
    <name evidence="2" type="primary">Necator_chrV.g19189</name>
    <name evidence="2" type="ORF">RB195_014397</name>
</gene>
<feature type="compositionally biased region" description="Basic and acidic residues" evidence="1">
    <location>
        <begin position="61"/>
        <end position="80"/>
    </location>
</feature>
<sequence length="105" mass="12059">MLGVSDLSCGEVARLNCRLNRPFQALKKPFCRNSRKKGKEEEFLIENDSHPPQPSRLTSQENEKLDTDADREEGKSKDSLQTHQVINGTYMDMKLWSNFVPPPRP</sequence>
<evidence type="ECO:0000313" key="2">
    <source>
        <dbReference type="EMBL" id="KAK6755982.1"/>
    </source>
</evidence>
<feature type="region of interest" description="Disordered" evidence="1">
    <location>
        <begin position="35"/>
        <end position="84"/>
    </location>
</feature>
<organism evidence="2 3">
    <name type="scientific">Necator americanus</name>
    <name type="common">Human hookworm</name>
    <dbReference type="NCBI Taxonomy" id="51031"/>
    <lineage>
        <taxon>Eukaryota</taxon>
        <taxon>Metazoa</taxon>
        <taxon>Ecdysozoa</taxon>
        <taxon>Nematoda</taxon>
        <taxon>Chromadorea</taxon>
        <taxon>Rhabditida</taxon>
        <taxon>Rhabditina</taxon>
        <taxon>Rhabditomorpha</taxon>
        <taxon>Strongyloidea</taxon>
        <taxon>Ancylostomatidae</taxon>
        <taxon>Bunostominae</taxon>
        <taxon>Necator</taxon>
    </lineage>
</organism>
<reference evidence="2 3" key="1">
    <citation type="submission" date="2023-08" db="EMBL/GenBank/DDBJ databases">
        <title>A Necator americanus chromosomal reference genome.</title>
        <authorList>
            <person name="Ilik V."/>
            <person name="Petrzelkova K.J."/>
            <person name="Pardy F."/>
            <person name="Fuh T."/>
            <person name="Niatou-Singa F.S."/>
            <person name="Gouil Q."/>
            <person name="Baker L."/>
            <person name="Ritchie M.E."/>
            <person name="Jex A.R."/>
            <person name="Gazzola D."/>
            <person name="Li H."/>
            <person name="Toshio Fujiwara R."/>
            <person name="Zhan B."/>
            <person name="Aroian R.V."/>
            <person name="Pafco B."/>
            <person name="Schwarz E.M."/>
        </authorList>
    </citation>
    <scope>NUCLEOTIDE SEQUENCE [LARGE SCALE GENOMIC DNA]</scope>
    <source>
        <strain evidence="2 3">Aroian</strain>
        <tissue evidence="2">Whole animal</tissue>
    </source>
</reference>